<dbReference type="Pfam" id="PF13976">
    <property type="entry name" value="gag_pre-integrs"/>
    <property type="match status" value="1"/>
</dbReference>
<dbReference type="PANTHER" id="PTHR42648">
    <property type="entry name" value="TRANSPOSASE, PUTATIVE-RELATED"/>
    <property type="match status" value="1"/>
</dbReference>
<evidence type="ECO:0000256" key="1">
    <source>
        <dbReference type="SAM" id="MobiDB-lite"/>
    </source>
</evidence>
<dbReference type="EMBL" id="BKCJ010004951">
    <property type="protein sequence ID" value="GEU64028.1"/>
    <property type="molecule type" value="Genomic_DNA"/>
</dbReference>
<dbReference type="InterPro" id="IPR039537">
    <property type="entry name" value="Retrotran_Ty1/copia-like"/>
</dbReference>
<accession>A0A6L2LQS1</accession>
<sequence>MDSGLAVLVFNQEDDPITCLNKEIAFLTVVASSSFFKATIQDGKVSVQQVQGRQGQSYVGTGYKGNDTSSGGNNAGGHARVVRCYNCQAQESSQILDEEKLAFLADPGIPDVSLMQRRFDGQSFQLWFRHYLKEQLAFLSDPGILNDQAAQTTILNTAAIQTEDLDAYDSNYDGVSNAKAVLMANLSNYGLDIILELQVFYDDTYKQALGYQNPFYLKKAQRIKPTLYDGSVISSQHAASLVIDDEEILILEEVSRSKMLAKQNDPMLKEKKVNTTPINYVELNRLSKDFGVDLLTGSRDINLYTIFLDGMLKTSLNSLLSKASKTKSWIWHRRLSHLNFGTLNKLAKEGLARGILKLKFKKDHLYSACALGKSKKSSHKPNAKDTIQEKIYLLHMDLCGPIQVESINAKKYILAPTITDYVSCLKEPEQAPPTLEFVLEPVYPEFMPPEDDEDDKDLEEDPADYPTDKEDDEKEEESSRDDDDEEEEEEEEHPASVDYIPPPIHRVTARMSIRAQTSISLPSETEILSPPLPISPPPLPTSPTYSLGYRAAMIKLRAESPSTSYPLLLSTPPSGTPPLLPINLPTSSPPLLLPFTSYRSDVPKVTLLPQKRVCISLGLRFKVGESSFASTARPTEGFRAYYGFVGTLDDEIRRDPEREDTDDIYGRLDDAHDDILLISGQLNMLRRDRCAHACTTRLMEIEARLSCEVWVQSMDASDIARVEVMALRTTLLAHQTEIARFRAADRTRQTQLVEALILLKTLQT</sequence>
<dbReference type="PANTHER" id="PTHR42648:SF18">
    <property type="entry name" value="RETROTRANSPOSON, UNCLASSIFIED-LIKE PROTEIN"/>
    <property type="match status" value="1"/>
</dbReference>
<feature type="domain" description="GAG-pre-integrase" evidence="2">
    <location>
        <begin position="317"/>
        <end position="374"/>
    </location>
</feature>
<dbReference type="InterPro" id="IPR025724">
    <property type="entry name" value="GAG-pre-integrase_dom"/>
</dbReference>
<comment type="caution">
    <text evidence="3">The sequence shown here is derived from an EMBL/GenBank/DDBJ whole genome shotgun (WGS) entry which is preliminary data.</text>
</comment>
<reference evidence="3" key="1">
    <citation type="journal article" date="2019" name="Sci. Rep.">
        <title>Draft genome of Tanacetum cinerariifolium, the natural source of mosquito coil.</title>
        <authorList>
            <person name="Yamashiro T."/>
            <person name="Shiraishi A."/>
            <person name="Satake H."/>
            <person name="Nakayama K."/>
        </authorList>
    </citation>
    <scope>NUCLEOTIDE SEQUENCE</scope>
</reference>
<evidence type="ECO:0000313" key="3">
    <source>
        <dbReference type="EMBL" id="GEU64028.1"/>
    </source>
</evidence>
<dbReference type="AlphaFoldDB" id="A0A6L2LQS1"/>
<organism evidence="3">
    <name type="scientific">Tanacetum cinerariifolium</name>
    <name type="common">Dalmatian daisy</name>
    <name type="synonym">Chrysanthemum cinerariifolium</name>
    <dbReference type="NCBI Taxonomy" id="118510"/>
    <lineage>
        <taxon>Eukaryota</taxon>
        <taxon>Viridiplantae</taxon>
        <taxon>Streptophyta</taxon>
        <taxon>Embryophyta</taxon>
        <taxon>Tracheophyta</taxon>
        <taxon>Spermatophyta</taxon>
        <taxon>Magnoliopsida</taxon>
        <taxon>eudicotyledons</taxon>
        <taxon>Gunneridae</taxon>
        <taxon>Pentapetalae</taxon>
        <taxon>asterids</taxon>
        <taxon>campanulids</taxon>
        <taxon>Asterales</taxon>
        <taxon>Asteraceae</taxon>
        <taxon>Asteroideae</taxon>
        <taxon>Anthemideae</taxon>
        <taxon>Anthemidinae</taxon>
        <taxon>Tanacetum</taxon>
    </lineage>
</organism>
<feature type="region of interest" description="Disordered" evidence="1">
    <location>
        <begin position="445"/>
        <end position="501"/>
    </location>
</feature>
<gene>
    <name evidence="3" type="ORF">Tci_036006</name>
</gene>
<evidence type="ECO:0000259" key="2">
    <source>
        <dbReference type="Pfam" id="PF13976"/>
    </source>
</evidence>
<proteinExistence type="predicted"/>
<feature type="compositionally biased region" description="Acidic residues" evidence="1">
    <location>
        <begin position="448"/>
        <end position="492"/>
    </location>
</feature>
<name>A0A6L2LQS1_TANCI</name>
<protein>
    <submittedName>
        <fullName evidence="3">Ribonuclease H-like domain-containing protein</fullName>
    </submittedName>
</protein>